<dbReference type="GO" id="GO:0043093">
    <property type="term" value="P:FtsZ-dependent cytokinesis"/>
    <property type="evidence" value="ECO:0007669"/>
    <property type="project" value="UniProtKB-UniRule"/>
</dbReference>
<dbReference type="InterPro" id="IPR034706">
    <property type="entry name" value="CpoB"/>
</dbReference>
<dbReference type="Proteomes" id="UP000231409">
    <property type="component" value="Unassembled WGS sequence"/>
</dbReference>
<dbReference type="GO" id="GO:0030288">
    <property type="term" value="C:outer membrane-bounded periplasmic space"/>
    <property type="evidence" value="ECO:0007669"/>
    <property type="project" value="UniProtKB-UniRule"/>
</dbReference>
<keyword evidence="1" id="KW-0131">Cell cycle</keyword>
<feature type="coiled-coil region" evidence="1">
    <location>
        <begin position="32"/>
        <end position="66"/>
    </location>
</feature>
<comment type="subcellular location">
    <subcellularLocation>
        <location evidence="1">Periplasm</location>
    </subcellularLocation>
</comment>
<dbReference type="Pfam" id="PF13174">
    <property type="entry name" value="TPR_6"/>
    <property type="match status" value="2"/>
</dbReference>
<dbReference type="RefSeq" id="WP_099613422.1">
    <property type="nucleotide sequence ID" value="NZ_KZ319368.1"/>
</dbReference>
<dbReference type="NCBIfam" id="TIGR02795">
    <property type="entry name" value="tol_pal_ybgF"/>
    <property type="match status" value="1"/>
</dbReference>
<comment type="caution">
    <text evidence="4">The sequence shown here is derived from an EMBL/GenBank/DDBJ whole genome shotgun (WGS) entry which is preliminary data.</text>
</comment>
<evidence type="ECO:0000256" key="1">
    <source>
        <dbReference type="HAMAP-Rule" id="MF_02066"/>
    </source>
</evidence>
<evidence type="ECO:0000313" key="5">
    <source>
        <dbReference type="Proteomes" id="UP000231409"/>
    </source>
</evidence>
<dbReference type="Gene3D" id="1.25.40.10">
    <property type="entry name" value="Tetratricopeptide repeat domain"/>
    <property type="match status" value="1"/>
</dbReference>
<dbReference type="InterPro" id="IPR014162">
    <property type="entry name" value="CpoB_C"/>
</dbReference>
<dbReference type="GO" id="GO:0070206">
    <property type="term" value="P:protein trimerization"/>
    <property type="evidence" value="ECO:0007669"/>
    <property type="project" value="InterPro"/>
</dbReference>
<dbReference type="Gene3D" id="1.20.5.110">
    <property type="match status" value="1"/>
</dbReference>
<organism evidence="4 5">
    <name type="scientific">Marinobacter profundi</name>
    <dbReference type="NCBI Taxonomy" id="2666256"/>
    <lineage>
        <taxon>Bacteria</taxon>
        <taxon>Pseudomonadati</taxon>
        <taxon>Pseudomonadota</taxon>
        <taxon>Gammaproteobacteria</taxon>
        <taxon>Pseudomonadales</taxon>
        <taxon>Marinobacteraceae</taxon>
        <taxon>Marinobacter</taxon>
    </lineage>
</organism>
<dbReference type="SUPFAM" id="SSF48452">
    <property type="entry name" value="TPR-like"/>
    <property type="match status" value="1"/>
</dbReference>
<name>A0A2G1UP20_9GAMM</name>
<dbReference type="Pfam" id="PF16331">
    <property type="entry name" value="TolA_bind_tri"/>
    <property type="match status" value="1"/>
</dbReference>
<keyword evidence="1" id="KW-0132">Cell division</keyword>
<proteinExistence type="inferred from homology"/>
<accession>A0A2G1UP20</accession>
<evidence type="ECO:0000259" key="3">
    <source>
        <dbReference type="Pfam" id="PF16331"/>
    </source>
</evidence>
<protein>
    <recommendedName>
        <fullName evidence="1">Cell division coordinator CpoB</fullName>
    </recommendedName>
</protein>
<dbReference type="InterPro" id="IPR032519">
    <property type="entry name" value="YbgF_tri"/>
</dbReference>
<dbReference type="AlphaFoldDB" id="A0A2G1UP20"/>
<feature type="domain" description="YbgF trimerisation" evidence="3">
    <location>
        <begin position="29"/>
        <end position="82"/>
    </location>
</feature>
<dbReference type="InterPro" id="IPR019734">
    <property type="entry name" value="TPR_rpt"/>
</dbReference>
<dbReference type="HAMAP" id="MF_02066">
    <property type="entry name" value="CpoB"/>
    <property type="match status" value="1"/>
</dbReference>
<keyword evidence="1" id="KW-0175">Coiled coil</keyword>
<evidence type="ECO:0000256" key="2">
    <source>
        <dbReference type="SAM" id="MobiDB-lite"/>
    </source>
</evidence>
<keyword evidence="5" id="KW-1185">Reference proteome</keyword>
<comment type="similarity">
    <text evidence="1">Belongs to the CpoB family.</text>
</comment>
<evidence type="ECO:0000313" key="4">
    <source>
        <dbReference type="EMBL" id="PHQ16256.1"/>
    </source>
</evidence>
<keyword evidence="1" id="KW-0574">Periplasm</keyword>
<feature type="region of interest" description="Disordered" evidence="2">
    <location>
        <begin position="83"/>
        <end position="124"/>
    </location>
</feature>
<sequence precursor="true">MRKSLMATVALSLALGQAGSALAQSAPGGQANAEMFYMIQQLQQEVRRLQGEVEEQRNQIDRLSRQSRDRYIDLDQRILDLSGKLDGQGGAQPAPSAGNDGGESPAGESPQATPTREYRQPDAKERAAYQEIQALIREQKDYDAAIGKLYDFIGEYPEGDLTVNAYYWLGEVYLVQPKLEQAKQAFTIVATRYADHRKASDAVYKLGVTNDRLGDKAEARRQMEKVVKSYPNSGAAKLAGEYLAAN</sequence>
<gene>
    <name evidence="4" type="primary">ygbF</name>
    <name evidence="1" type="synonym">cpoB</name>
    <name evidence="4" type="ORF">CLH61_04015</name>
</gene>
<dbReference type="EMBL" id="NTFH01000004">
    <property type="protein sequence ID" value="PHQ16256.1"/>
    <property type="molecule type" value="Genomic_DNA"/>
</dbReference>
<feature type="signal peptide" evidence="1">
    <location>
        <begin position="1"/>
        <end position="23"/>
    </location>
</feature>
<feature type="chain" id="PRO_5013974764" description="Cell division coordinator CpoB" evidence="1">
    <location>
        <begin position="24"/>
        <end position="246"/>
    </location>
</feature>
<keyword evidence="1" id="KW-0732">Signal</keyword>
<reference evidence="4 5" key="1">
    <citation type="submission" date="2017-09" db="EMBL/GenBank/DDBJ databases">
        <title>The draft genome sequences of Marinobacter sp. PWS21.</title>
        <authorList>
            <person name="Cao J."/>
        </authorList>
    </citation>
    <scope>NUCLEOTIDE SEQUENCE [LARGE SCALE GENOMIC DNA]</scope>
    <source>
        <strain evidence="4 5">PWS21</strain>
    </source>
</reference>
<dbReference type="InterPro" id="IPR011990">
    <property type="entry name" value="TPR-like_helical_dom_sf"/>
</dbReference>
<comment type="function">
    <text evidence="1">Mediates coordination of peptidoglycan synthesis and outer membrane constriction during cell division.</text>
</comment>